<dbReference type="HOGENOM" id="CLU_1483509_0_0_1"/>
<dbReference type="PROSITE" id="PS00028">
    <property type="entry name" value="ZINC_FINGER_C2H2_1"/>
    <property type="match status" value="1"/>
</dbReference>
<dbReference type="InterPro" id="IPR013087">
    <property type="entry name" value="Znf_C2H2_type"/>
</dbReference>
<name>B4QG53_DROSI</name>
<gene>
    <name evidence="2" type="primary">Dsim\GD10579</name>
    <name evidence="2" type="ORF">Dsim_GD10579</name>
</gene>
<accession>B4QG53</accession>
<dbReference type="OrthoDB" id="3437960at2759"/>
<dbReference type="EMBL" id="CM000362">
    <property type="protein sequence ID" value="EDX06203.1"/>
    <property type="molecule type" value="Genomic_DNA"/>
</dbReference>
<dbReference type="Proteomes" id="UP000000304">
    <property type="component" value="Chromosome 2R"/>
</dbReference>
<proteinExistence type="predicted"/>
<keyword evidence="3" id="KW-1185">Reference proteome</keyword>
<organism evidence="2 3">
    <name type="scientific">Drosophila simulans</name>
    <name type="common">Fruit fly</name>
    <dbReference type="NCBI Taxonomy" id="7240"/>
    <lineage>
        <taxon>Eukaryota</taxon>
        <taxon>Metazoa</taxon>
        <taxon>Ecdysozoa</taxon>
        <taxon>Arthropoda</taxon>
        <taxon>Hexapoda</taxon>
        <taxon>Insecta</taxon>
        <taxon>Pterygota</taxon>
        <taxon>Neoptera</taxon>
        <taxon>Endopterygota</taxon>
        <taxon>Diptera</taxon>
        <taxon>Brachycera</taxon>
        <taxon>Muscomorpha</taxon>
        <taxon>Ephydroidea</taxon>
        <taxon>Drosophilidae</taxon>
        <taxon>Drosophila</taxon>
        <taxon>Sophophora</taxon>
    </lineage>
</organism>
<reference evidence="2 3" key="1">
    <citation type="journal article" date="2007" name="Nature">
        <title>Evolution of genes and genomes on the Drosophila phylogeny.</title>
        <authorList>
            <consortium name="Drosophila 12 Genomes Consortium"/>
            <person name="Clark A.G."/>
            <person name="Eisen M.B."/>
            <person name="Smith D.R."/>
            <person name="Bergman C.M."/>
            <person name="Oliver B."/>
            <person name="Markow T.A."/>
            <person name="Kaufman T.C."/>
            <person name="Kellis M."/>
            <person name="Gelbart W."/>
            <person name="Iyer V.N."/>
            <person name="Pollard D.A."/>
            <person name="Sackton T.B."/>
            <person name="Larracuente A.M."/>
            <person name="Singh N.D."/>
            <person name="Abad J.P."/>
            <person name="Abt D.N."/>
            <person name="Adryan B."/>
            <person name="Aguade M."/>
            <person name="Akashi H."/>
            <person name="Anderson W.W."/>
            <person name="Aquadro C.F."/>
            <person name="Ardell D.H."/>
            <person name="Arguello R."/>
            <person name="Artieri C.G."/>
            <person name="Barbash D.A."/>
            <person name="Barker D."/>
            <person name="Barsanti P."/>
            <person name="Batterham P."/>
            <person name="Batzoglou S."/>
            <person name="Begun D."/>
            <person name="Bhutkar A."/>
            <person name="Blanco E."/>
            <person name="Bosak S.A."/>
            <person name="Bradley R.K."/>
            <person name="Brand A.D."/>
            <person name="Brent M.R."/>
            <person name="Brooks A.N."/>
            <person name="Brown R.H."/>
            <person name="Butlin R.K."/>
            <person name="Caggese C."/>
            <person name="Calvi B.R."/>
            <person name="Bernardo de Carvalho A."/>
            <person name="Caspi A."/>
            <person name="Castrezana S."/>
            <person name="Celniker S.E."/>
            <person name="Chang J.L."/>
            <person name="Chapple C."/>
            <person name="Chatterji S."/>
            <person name="Chinwalla A."/>
            <person name="Civetta A."/>
            <person name="Clifton S.W."/>
            <person name="Comeron J.M."/>
            <person name="Costello J.C."/>
            <person name="Coyne J.A."/>
            <person name="Daub J."/>
            <person name="David R.G."/>
            <person name="Delcher A.L."/>
            <person name="Delehaunty K."/>
            <person name="Do C.B."/>
            <person name="Ebling H."/>
            <person name="Edwards K."/>
            <person name="Eickbush T."/>
            <person name="Evans J.D."/>
            <person name="Filipski A."/>
            <person name="Findeiss S."/>
            <person name="Freyhult E."/>
            <person name="Fulton L."/>
            <person name="Fulton R."/>
            <person name="Garcia A.C."/>
            <person name="Gardiner A."/>
            <person name="Garfield D.A."/>
            <person name="Garvin B.E."/>
            <person name="Gibson G."/>
            <person name="Gilbert D."/>
            <person name="Gnerre S."/>
            <person name="Godfrey J."/>
            <person name="Good R."/>
            <person name="Gotea V."/>
            <person name="Gravely B."/>
            <person name="Greenberg A.J."/>
            <person name="Griffiths-Jones S."/>
            <person name="Gross S."/>
            <person name="Guigo R."/>
            <person name="Gustafson E.A."/>
            <person name="Haerty W."/>
            <person name="Hahn M.W."/>
            <person name="Halligan D.L."/>
            <person name="Halpern A.L."/>
            <person name="Halter G.M."/>
            <person name="Han M.V."/>
            <person name="Heger A."/>
            <person name="Hillier L."/>
            <person name="Hinrichs A.S."/>
            <person name="Holmes I."/>
            <person name="Hoskins R.A."/>
            <person name="Hubisz M.J."/>
            <person name="Hultmark D."/>
            <person name="Huntley M.A."/>
            <person name="Jaffe D.B."/>
            <person name="Jagadeeshan S."/>
            <person name="Jeck W.R."/>
            <person name="Johnson J."/>
            <person name="Jones C.D."/>
            <person name="Jordan W.C."/>
            <person name="Karpen G.H."/>
            <person name="Kataoka E."/>
            <person name="Keightley P.D."/>
            <person name="Kheradpour P."/>
            <person name="Kirkness E.F."/>
            <person name="Koerich L.B."/>
            <person name="Kristiansen K."/>
            <person name="Kudrna D."/>
            <person name="Kulathinal R.J."/>
            <person name="Kumar S."/>
            <person name="Kwok R."/>
            <person name="Lander E."/>
            <person name="Langley C.H."/>
            <person name="Lapoint R."/>
            <person name="Lazzaro B.P."/>
            <person name="Lee S.J."/>
            <person name="Levesque L."/>
            <person name="Li R."/>
            <person name="Lin C.F."/>
            <person name="Lin M.F."/>
            <person name="Lindblad-Toh K."/>
            <person name="Llopart A."/>
            <person name="Long M."/>
            <person name="Low L."/>
            <person name="Lozovsky E."/>
            <person name="Lu J."/>
            <person name="Luo M."/>
            <person name="Machado C.A."/>
            <person name="Makalowski W."/>
            <person name="Marzo M."/>
            <person name="Matsuda M."/>
            <person name="Matzkin L."/>
            <person name="McAllister B."/>
            <person name="McBride C.S."/>
            <person name="McKernan B."/>
            <person name="McKernan K."/>
            <person name="Mendez-Lago M."/>
            <person name="Minx P."/>
            <person name="Mollenhauer M.U."/>
            <person name="Montooth K."/>
            <person name="Mount S.M."/>
            <person name="Mu X."/>
            <person name="Myers E."/>
            <person name="Negre B."/>
            <person name="Newfeld S."/>
            <person name="Nielsen R."/>
            <person name="Noor M.A."/>
            <person name="O'Grady P."/>
            <person name="Pachter L."/>
            <person name="Papaceit M."/>
            <person name="Parisi M.J."/>
            <person name="Parisi M."/>
            <person name="Parts L."/>
            <person name="Pedersen J.S."/>
            <person name="Pesole G."/>
            <person name="Phillippy A.M."/>
            <person name="Ponting C.P."/>
            <person name="Pop M."/>
            <person name="Porcelli D."/>
            <person name="Powell J.R."/>
            <person name="Prohaska S."/>
            <person name="Pruitt K."/>
            <person name="Puig M."/>
            <person name="Quesneville H."/>
            <person name="Ram K.R."/>
            <person name="Rand D."/>
            <person name="Rasmussen M.D."/>
            <person name="Reed L.K."/>
            <person name="Reenan R."/>
            <person name="Reily A."/>
            <person name="Remington K.A."/>
            <person name="Rieger T.T."/>
            <person name="Ritchie M.G."/>
            <person name="Robin C."/>
            <person name="Rogers Y.H."/>
            <person name="Rohde C."/>
            <person name="Rozas J."/>
            <person name="Rubenfield M.J."/>
            <person name="Ruiz A."/>
            <person name="Russo S."/>
            <person name="Salzberg S.L."/>
            <person name="Sanchez-Gracia A."/>
            <person name="Saranga D.J."/>
            <person name="Sato H."/>
            <person name="Schaeffer S.W."/>
            <person name="Schatz M.C."/>
            <person name="Schlenke T."/>
            <person name="Schwartz R."/>
            <person name="Segarra C."/>
            <person name="Singh R.S."/>
            <person name="Sirot L."/>
            <person name="Sirota M."/>
            <person name="Sisneros N.B."/>
            <person name="Smith C.D."/>
            <person name="Smith T.F."/>
            <person name="Spieth J."/>
            <person name="Stage D.E."/>
            <person name="Stark A."/>
            <person name="Stephan W."/>
            <person name="Strausberg R.L."/>
            <person name="Strempel S."/>
            <person name="Sturgill D."/>
            <person name="Sutton G."/>
            <person name="Sutton G.G."/>
            <person name="Tao W."/>
            <person name="Teichmann S."/>
            <person name="Tobari Y.N."/>
            <person name="Tomimura Y."/>
            <person name="Tsolas J.M."/>
            <person name="Valente V.L."/>
            <person name="Venter E."/>
            <person name="Venter J.C."/>
            <person name="Vicario S."/>
            <person name="Vieira F.G."/>
            <person name="Vilella A.J."/>
            <person name="Villasante A."/>
            <person name="Walenz B."/>
            <person name="Wang J."/>
            <person name="Wasserman M."/>
            <person name="Watts T."/>
            <person name="Wilson D."/>
            <person name="Wilson R.K."/>
            <person name="Wing R.A."/>
            <person name="Wolfner M.F."/>
            <person name="Wong A."/>
            <person name="Wong G.K."/>
            <person name="Wu C.I."/>
            <person name="Wu G."/>
            <person name="Yamamoto D."/>
            <person name="Yang H.P."/>
            <person name="Yang S.P."/>
            <person name="Yorke J.A."/>
            <person name="Yoshida K."/>
            <person name="Zdobnov E."/>
            <person name="Zhang P."/>
            <person name="Zhang Y."/>
            <person name="Zimin A.V."/>
            <person name="Baldwin J."/>
            <person name="Abdouelleil A."/>
            <person name="Abdulkadir J."/>
            <person name="Abebe A."/>
            <person name="Abera B."/>
            <person name="Abreu J."/>
            <person name="Acer S.C."/>
            <person name="Aftuck L."/>
            <person name="Alexander A."/>
            <person name="An P."/>
            <person name="Anderson E."/>
            <person name="Anderson S."/>
            <person name="Arachi H."/>
            <person name="Azer M."/>
            <person name="Bachantsang P."/>
            <person name="Barry A."/>
            <person name="Bayul T."/>
            <person name="Berlin A."/>
            <person name="Bessette D."/>
            <person name="Bloom T."/>
            <person name="Blye J."/>
            <person name="Boguslavskiy L."/>
            <person name="Bonnet C."/>
            <person name="Boukhgalter B."/>
            <person name="Bourzgui I."/>
            <person name="Brown A."/>
            <person name="Cahill P."/>
            <person name="Channer S."/>
            <person name="Cheshatsang Y."/>
            <person name="Chuda L."/>
            <person name="Citroen M."/>
            <person name="Collymore A."/>
            <person name="Cooke P."/>
            <person name="Costello M."/>
            <person name="D'Aco K."/>
            <person name="Daza R."/>
            <person name="De Haan G."/>
            <person name="DeGray S."/>
            <person name="DeMaso C."/>
            <person name="Dhargay N."/>
            <person name="Dooley K."/>
            <person name="Dooley E."/>
            <person name="Doricent M."/>
            <person name="Dorje P."/>
            <person name="Dorjee K."/>
            <person name="Dupes A."/>
            <person name="Elong R."/>
            <person name="Falk J."/>
            <person name="Farina A."/>
            <person name="Faro S."/>
            <person name="Ferguson D."/>
            <person name="Fisher S."/>
            <person name="Foley C.D."/>
            <person name="Franke A."/>
            <person name="Friedrich D."/>
            <person name="Gadbois L."/>
            <person name="Gearin G."/>
            <person name="Gearin C.R."/>
            <person name="Giannoukos G."/>
            <person name="Goode T."/>
            <person name="Graham J."/>
            <person name="Grandbois E."/>
            <person name="Grewal S."/>
            <person name="Gyaltsen K."/>
            <person name="Hafez N."/>
            <person name="Hagos B."/>
            <person name="Hall J."/>
            <person name="Henson C."/>
            <person name="Hollinger A."/>
            <person name="Honan T."/>
            <person name="Huard M.D."/>
            <person name="Hughes L."/>
            <person name="Hurhula B."/>
            <person name="Husby M.E."/>
            <person name="Kamat A."/>
            <person name="Kanga B."/>
            <person name="Kashin S."/>
            <person name="Khazanovich D."/>
            <person name="Kisner P."/>
            <person name="Lance K."/>
            <person name="Lara M."/>
            <person name="Lee W."/>
            <person name="Lennon N."/>
            <person name="Letendre F."/>
            <person name="LeVine R."/>
            <person name="Lipovsky A."/>
            <person name="Liu X."/>
            <person name="Liu J."/>
            <person name="Liu S."/>
            <person name="Lokyitsang T."/>
            <person name="Lokyitsang Y."/>
            <person name="Lubonja R."/>
            <person name="Lui A."/>
            <person name="MacDonald P."/>
            <person name="Magnisalis V."/>
            <person name="Maru K."/>
            <person name="Matthews C."/>
            <person name="McCusker W."/>
            <person name="McDonough S."/>
            <person name="Mehta T."/>
            <person name="Meldrim J."/>
            <person name="Meneus L."/>
            <person name="Mihai O."/>
            <person name="Mihalev A."/>
            <person name="Mihova T."/>
            <person name="Mittelman R."/>
            <person name="Mlenga V."/>
            <person name="Montmayeur A."/>
            <person name="Mulrain L."/>
            <person name="Navidi A."/>
            <person name="Naylor J."/>
            <person name="Negash T."/>
            <person name="Nguyen T."/>
            <person name="Nguyen N."/>
            <person name="Nicol R."/>
            <person name="Norbu C."/>
            <person name="Norbu N."/>
            <person name="Novod N."/>
            <person name="O'Neill B."/>
            <person name="Osman S."/>
            <person name="Markiewicz E."/>
            <person name="Oyono O.L."/>
            <person name="Patti C."/>
            <person name="Phunkhang P."/>
            <person name="Pierre F."/>
            <person name="Priest M."/>
            <person name="Raghuraman S."/>
            <person name="Rege F."/>
            <person name="Reyes R."/>
            <person name="Rise C."/>
            <person name="Rogov P."/>
            <person name="Ross K."/>
            <person name="Ryan E."/>
            <person name="Settipalli S."/>
            <person name="Shea T."/>
            <person name="Sherpa N."/>
            <person name="Shi L."/>
            <person name="Shih D."/>
            <person name="Sparrow T."/>
            <person name="Spaulding J."/>
            <person name="Stalker J."/>
            <person name="Stange-Thomann N."/>
            <person name="Stavropoulos S."/>
            <person name="Stone C."/>
            <person name="Strader C."/>
            <person name="Tesfaye S."/>
            <person name="Thomson T."/>
            <person name="Thoulutsang Y."/>
            <person name="Thoulutsang D."/>
            <person name="Topham K."/>
            <person name="Topping I."/>
            <person name="Tsamla T."/>
            <person name="Vassiliev H."/>
            <person name="Vo A."/>
            <person name="Wangchuk T."/>
            <person name="Wangdi T."/>
            <person name="Weiand M."/>
            <person name="Wilkinson J."/>
            <person name="Wilson A."/>
            <person name="Yadav S."/>
            <person name="Young G."/>
            <person name="Yu Q."/>
            <person name="Zembek L."/>
            <person name="Zhong D."/>
            <person name="Zimmer A."/>
            <person name="Zwirko Z."/>
            <person name="Jaffe D.B."/>
            <person name="Alvarez P."/>
            <person name="Brockman W."/>
            <person name="Butler J."/>
            <person name="Chin C."/>
            <person name="Gnerre S."/>
            <person name="Grabherr M."/>
            <person name="Kleber M."/>
            <person name="Mauceli E."/>
            <person name="MacCallum I."/>
        </authorList>
    </citation>
    <scope>NUCLEOTIDE SEQUENCE [LARGE SCALE GENOMIC DNA]</scope>
    <source>
        <strain evidence="3">white501</strain>
    </source>
</reference>
<evidence type="ECO:0000313" key="2">
    <source>
        <dbReference type="EMBL" id="EDX06203.1"/>
    </source>
</evidence>
<evidence type="ECO:0000259" key="1">
    <source>
        <dbReference type="PROSITE" id="PS00028"/>
    </source>
</evidence>
<dbReference type="Bgee" id="FBgn0182351">
    <property type="expression patterns" value="Expressed in embryo and 3 other cell types or tissues"/>
</dbReference>
<protein>
    <submittedName>
        <fullName evidence="2">GD10579</fullName>
    </submittedName>
</protein>
<sequence>MMPLQESPSPSWQLEDYAFFRKCGEITASPDVQSFGFNCAFCPAICLQFSVFMDHIRVQHTQDVSRRYETEEERCPQTDLVIMELDCPEIYPPETPRKCNWEADMDIQLMSLVPSPPAPMVFGHPRAMATLLLEPADGLFKGDRLGHTAVRICRLFGSQIELESQQRWFGKAQCPRRECAKK</sequence>
<evidence type="ECO:0000313" key="3">
    <source>
        <dbReference type="Proteomes" id="UP000000304"/>
    </source>
</evidence>
<feature type="domain" description="C2H2-type" evidence="1">
    <location>
        <begin position="39"/>
        <end position="60"/>
    </location>
</feature>
<dbReference type="AlphaFoldDB" id="B4QG53"/>